<feature type="region of interest" description="Disordered" evidence="1">
    <location>
        <begin position="1779"/>
        <end position="2185"/>
    </location>
</feature>
<feature type="region of interest" description="Disordered" evidence="1">
    <location>
        <begin position="1644"/>
        <end position="1667"/>
    </location>
</feature>
<feature type="compositionally biased region" description="Acidic residues" evidence="1">
    <location>
        <begin position="1239"/>
        <end position="1251"/>
    </location>
</feature>
<feature type="compositionally biased region" description="Low complexity" evidence="1">
    <location>
        <begin position="2084"/>
        <end position="2112"/>
    </location>
</feature>
<feature type="compositionally biased region" description="Low complexity" evidence="1">
    <location>
        <begin position="1029"/>
        <end position="1047"/>
    </location>
</feature>
<feature type="compositionally biased region" description="Low complexity" evidence="1">
    <location>
        <begin position="1933"/>
        <end position="1949"/>
    </location>
</feature>
<feature type="compositionally biased region" description="Polar residues" evidence="1">
    <location>
        <begin position="1649"/>
        <end position="1667"/>
    </location>
</feature>
<feature type="compositionally biased region" description="Pro residues" evidence="1">
    <location>
        <begin position="1"/>
        <end position="11"/>
    </location>
</feature>
<feature type="compositionally biased region" description="Polar residues" evidence="1">
    <location>
        <begin position="487"/>
        <end position="502"/>
    </location>
</feature>
<feature type="region of interest" description="Disordered" evidence="1">
    <location>
        <begin position="954"/>
        <end position="1184"/>
    </location>
</feature>
<feature type="compositionally biased region" description="Low complexity" evidence="1">
    <location>
        <begin position="371"/>
        <end position="396"/>
    </location>
</feature>
<feature type="compositionally biased region" description="Polar residues" evidence="1">
    <location>
        <begin position="1794"/>
        <end position="1804"/>
    </location>
</feature>
<dbReference type="Proteomes" id="UP000567179">
    <property type="component" value="Unassembled WGS sequence"/>
</dbReference>
<feature type="region of interest" description="Disordered" evidence="1">
    <location>
        <begin position="914"/>
        <end position="937"/>
    </location>
</feature>
<feature type="compositionally biased region" description="Low complexity" evidence="1">
    <location>
        <begin position="44"/>
        <end position="55"/>
    </location>
</feature>
<feature type="compositionally biased region" description="Low complexity" evidence="1">
    <location>
        <begin position="1844"/>
        <end position="1864"/>
    </location>
</feature>
<feature type="compositionally biased region" description="Low complexity" evidence="1">
    <location>
        <begin position="1805"/>
        <end position="1824"/>
    </location>
</feature>
<feature type="compositionally biased region" description="Low complexity" evidence="1">
    <location>
        <begin position="118"/>
        <end position="127"/>
    </location>
</feature>
<feature type="compositionally biased region" description="Basic and acidic residues" evidence="1">
    <location>
        <begin position="739"/>
        <end position="757"/>
    </location>
</feature>
<feature type="compositionally biased region" description="Low complexity" evidence="1">
    <location>
        <begin position="1995"/>
        <end position="2031"/>
    </location>
</feature>
<feature type="region of interest" description="Disordered" evidence="1">
    <location>
        <begin position="1198"/>
        <end position="1252"/>
    </location>
</feature>
<feature type="compositionally biased region" description="Polar residues" evidence="1">
    <location>
        <begin position="1954"/>
        <end position="1971"/>
    </location>
</feature>
<feature type="compositionally biased region" description="Polar residues" evidence="1">
    <location>
        <begin position="1005"/>
        <end position="1017"/>
    </location>
</feature>
<feature type="region of interest" description="Disordered" evidence="1">
    <location>
        <begin position="1382"/>
        <end position="1577"/>
    </location>
</feature>
<feature type="region of interest" description="Disordered" evidence="1">
    <location>
        <begin position="861"/>
        <end position="886"/>
    </location>
</feature>
<proteinExistence type="predicted"/>
<feature type="compositionally biased region" description="Polar residues" evidence="1">
    <location>
        <begin position="522"/>
        <end position="532"/>
    </location>
</feature>
<feature type="compositionally biased region" description="Basic and acidic residues" evidence="1">
    <location>
        <begin position="789"/>
        <end position="798"/>
    </location>
</feature>
<feature type="compositionally biased region" description="Low complexity" evidence="1">
    <location>
        <begin position="1728"/>
        <end position="1750"/>
    </location>
</feature>
<feature type="compositionally biased region" description="Low complexity" evidence="1">
    <location>
        <begin position="464"/>
        <end position="482"/>
    </location>
</feature>
<dbReference type="EMBL" id="JAACJJ010000015">
    <property type="protein sequence ID" value="KAF5325457.1"/>
    <property type="molecule type" value="Genomic_DNA"/>
</dbReference>
<feature type="compositionally biased region" description="Low complexity" evidence="1">
    <location>
        <begin position="71"/>
        <end position="103"/>
    </location>
</feature>
<feature type="compositionally biased region" description="Basic and acidic residues" evidence="1">
    <location>
        <begin position="1082"/>
        <end position="1108"/>
    </location>
</feature>
<feature type="compositionally biased region" description="Basic residues" evidence="1">
    <location>
        <begin position="408"/>
        <end position="417"/>
    </location>
</feature>
<evidence type="ECO:0000256" key="1">
    <source>
        <dbReference type="SAM" id="MobiDB-lite"/>
    </source>
</evidence>
<feature type="compositionally biased region" description="Low complexity" evidence="1">
    <location>
        <begin position="306"/>
        <end position="321"/>
    </location>
</feature>
<feature type="compositionally biased region" description="Basic and acidic residues" evidence="1">
    <location>
        <begin position="232"/>
        <end position="244"/>
    </location>
</feature>
<feature type="region of interest" description="Disordered" evidence="1">
    <location>
        <begin position="1711"/>
        <end position="1761"/>
    </location>
</feature>
<feature type="compositionally biased region" description="Low complexity" evidence="1">
    <location>
        <begin position="1885"/>
        <end position="1916"/>
    </location>
</feature>
<feature type="compositionally biased region" description="Polar residues" evidence="1">
    <location>
        <begin position="14"/>
        <end position="28"/>
    </location>
</feature>
<name>A0A8H5BLC8_9AGAR</name>
<keyword evidence="3" id="KW-1185">Reference proteome</keyword>
<feature type="region of interest" description="Disordered" evidence="1">
    <location>
        <begin position="464"/>
        <end position="565"/>
    </location>
</feature>
<feature type="region of interest" description="Disordered" evidence="1">
    <location>
        <begin position="610"/>
        <end position="657"/>
    </location>
</feature>
<comment type="caution">
    <text evidence="2">The sequence shown here is derived from an EMBL/GenBank/DDBJ whole genome shotgun (WGS) entry which is preliminary data.</text>
</comment>
<feature type="compositionally biased region" description="Low complexity" evidence="1">
    <location>
        <begin position="914"/>
        <end position="927"/>
    </location>
</feature>
<reference evidence="2 3" key="1">
    <citation type="journal article" date="2020" name="ISME J.">
        <title>Uncovering the hidden diversity of litter-decomposition mechanisms in mushroom-forming fungi.</title>
        <authorList>
            <person name="Floudas D."/>
            <person name="Bentzer J."/>
            <person name="Ahren D."/>
            <person name="Johansson T."/>
            <person name="Persson P."/>
            <person name="Tunlid A."/>
        </authorList>
    </citation>
    <scope>NUCLEOTIDE SEQUENCE [LARGE SCALE GENOMIC DNA]</scope>
    <source>
        <strain evidence="2 3">CBS 101986</strain>
    </source>
</reference>
<evidence type="ECO:0000313" key="3">
    <source>
        <dbReference type="Proteomes" id="UP000567179"/>
    </source>
</evidence>
<feature type="compositionally biased region" description="Low complexity" evidence="1">
    <location>
        <begin position="156"/>
        <end position="194"/>
    </location>
</feature>
<feature type="compositionally biased region" description="Low complexity" evidence="1">
    <location>
        <begin position="1207"/>
        <end position="1233"/>
    </location>
</feature>
<feature type="region of interest" description="Disordered" evidence="1">
    <location>
        <begin position="674"/>
        <end position="757"/>
    </location>
</feature>
<feature type="region of interest" description="Disordered" evidence="1">
    <location>
        <begin position="778"/>
        <end position="813"/>
    </location>
</feature>
<feature type="compositionally biased region" description="Polar residues" evidence="1">
    <location>
        <begin position="2041"/>
        <end position="2057"/>
    </location>
</feature>
<feature type="region of interest" description="Disordered" evidence="1">
    <location>
        <begin position="1"/>
        <end position="356"/>
    </location>
</feature>
<feature type="compositionally biased region" description="Low complexity" evidence="1">
    <location>
        <begin position="533"/>
        <end position="562"/>
    </location>
</feature>
<feature type="compositionally biased region" description="Polar residues" evidence="1">
    <location>
        <begin position="954"/>
        <end position="965"/>
    </location>
</feature>
<feature type="compositionally biased region" description="Pro residues" evidence="1">
    <location>
        <begin position="336"/>
        <end position="352"/>
    </location>
</feature>
<evidence type="ECO:0000313" key="2">
    <source>
        <dbReference type="EMBL" id="KAF5325457.1"/>
    </source>
</evidence>
<feature type="compositionally biased region" description="Low complexity" evidence="1">
    <location>
        <begin position="274"/>
        <end position="294"/>
    </location>
</feature>
<feature type="compositionally biased region" description="Low complexity" evidence="1">
    <location>
        <begin position="1138"/>
        <end position="1152"/>
    </location>
</feature>
<feature type="compositionally biased region" description="Basic and acidic residues" evidence="1">
    <location>
        <begin position="418"/>
        <end position="433"/>
    </location>
</feature>
<accession>A0A8H5BLC8</accession>
<feature type="compositionally biased region" description="Low complexity" evidence="1">
    <location>
        <begin position="136"/>
        <end position="149"/>
    </location>
</feature>
<organism evidence="2 3">
    <name type="scientific">Psilocybe cf. subviscida</name>
    <dbReference type="NCBI Taxonomy" id="2480587"/>
    <lineage>
        <taxon>Eukaryota</taxon>
        <taxon>Fungi</taxon>
        <taxon>Dikarya</taxon>
        <taxon>Basidiomycota</taxon>
        <taxon>Agaricomycotina</taxon>
        <taxon>Agaricomycetes</taxon>
        <taxon>Agaricomycetidae</taxon>
        <taxon>Agaricales</taxon>
        <taxon>Agaricineae</taxon>
        <taxon>Strophariaceae</taxon>
        <taxon>Psilocybe</taxon>
    </lineage>
</organism>
<protein>
    <submittedName>
        <fullName evidence="2">Uncharacterized protein</fullName>
    </submittedName>
</protein>
<feature type="compositionally biased region" description="Low complexity" evidence="1">
    <location>
        <begin position="1463"/>
        <end position="1481"/>
    </location>
</feature>
<feature type="region of interest" description="Disordered" evidence="1">
    <location>
        <begin position="371"/>
        <end position="451"/>
    </location>
</feature>
<dbReference type="OrthoDB" id="3064136at2759"/>
<feature type="compositionally biased region" description="Basic residues" evidence="1">
    <location>
        <begin position="1502"/>
        <end position="1517"/>
    </location>
</feature>
<gene>
    <name evidence="2" type="ORF">D9619_009524</name>
</gene>
<sequence>MASSPPPPPPSAFLYQQQHGYTPTHSYGTYSTDYPTNPTPTSPTSPTLTAKSSLSYTSTAKSTPTPPPTHPTYTPVRTATSPPSSPRPSLSLSVRSTSSASLLQPPPPLARRPKPAKPKALLLELESFPVPPTHIPMTPTPSGSGLTTPNALGSFQQQQQQPQLNQHQQQQILEYQQRRLSLTPSLASLPSSPRQKNLHLPMPSPSPSPSPASGGGTPYYTPAASPWSAHPDSQETDEHVEGMRRRASYGFGASEDGVGNKEGDEDGQTLTHVPSTKTTPPTPTATASFSLASSNQDTKDERKELSSSGSSFASARSTVSALSSLNLRPRGSFDTNPPPSAPPSAPLPPVPGPSRISDAFAEQVLMLSARSSLVSRSSLEGVRSSMLSTRSSRTSLEGVADSGSSSKSSRRRKRRRRSKEERDVGDGERRSGEGMDAGEGGMERSSVYSTASGYSVASAYSAASGYGYSESPSGPADASSDPLHARNLNQALMQPDTRTFPSLPSLHEHLYHPHPRSPPLSPKSSTSRRSPLSRQSSKSGGQKSPTSPKTPTSPRSPTMPLSPLNPAVNLPLQLVDEVLPKEEAALMHSTVNLAPSLKRLSRLSPSPLLHTAPLVGSEEADQDQDLDGERRGGGGWGSASVMEGSVLGLSTGTDGPRLVDVRMEDMGMELESVLGPELGSSTGTGMGPAHGTPRKTSGFGSARREYPTHAGHRANESIATVGPPDFSAYSDLDSDAEGDGAHRRGGEEEEGRDARRYGEAAYGGIAPEDEDMLFSAASGSVVPNGDSSQQHHDYDYGRPHAANSDPHYGAAATNSTSAALSTYGQQADALSAPANPHLLRHGEDSARRQHQQRDNANFDAAANQDQVPTPVHEREADGAQSGIGALGPAFEFPRSVLASSSSTPSSFGATTTIVDDTASSGTTSTASHLADSHDQLSSSKGQYVDAAFRGFTFPSTSASSLSTPVKQRPFADTSSSEANPDGFQPPPRLITTAPTPTPKRPDAESVNQDETPTQTRRASGKTHMRGRPSNGSAGSSAGKSSIGSVGSFSLPSRHPNSPLHALLPRTEGQEAPGGGAGTSSRSTKDERRADAAASSSKEKVNREREGVHGRLRSLSLTKSKEGAYAASAVFDSTRPGMTATTSPTSITSGSSSRQPPPGHAYPTTPSKRPKPAGEGSSISSNLVRPSFSTMTNFSAYTHHSGSEAEAEAPASAVSATSASASQSSSSRAASSSSTLNDTTTEDDDDIYDDEYYYGAHPGEASLLDIDMGEMDEMGKSMGMAEEAGRVKGRRPGSAFGAVGGVDEDDVDVDEFGFIDSSATSMLHSHSASPSPTTTAMATLKPLKQTQSVKDLRLELRAERTRSPALRRVYSQRSAAGLAAAELFDDAEGMPSRQIVSVPAAGGSEDSPPATASSGGTDVATDPHMHEPPSSSSSRVGLGLGFPSSASGRGRGGAEMTLDEFGMRAQRSSQLSSTSSKATISIDPYDPRAPSPDIETILSASTSRRKSKSKSRSKRGSGVKRVLSDGAFAASPEPFAMSSSSRPRRQSEGVVRATAGGKRVPRRAATQDDAYDEEPYDPRLERALEGVGSDEEETLVGNMLANGIRARGAGAQEDAGGDSDSSLDLHTPLPNLMVRHGLLSPHSKLLPAASRSNTPYANGQENRPGSTMSLVSSASLVTKSGIIKDERDTPMRRVRHRDGKLLAGGIGLTTGLGWSDSEDEDAPSPLTHRLSTLNLSRRSSASSVMPSSSSRHGGKPHHPLARSYSSGALLESDHKYHEFGTLGEEDEEDDYGVVSKSSMHGSDQWGSGPRRSSSGAISGSSKSKGVQGKAMTGAPPPTAWQGRKSTTTSIGSRTSVTSSVGSRNSLATDDGGKTPPSSGSRMRLPSSGANSAASASAVAATSRLSSTSSRSTPYSGAHITTPLRRPSGDDQLHTPSSTASTLSLPMPTTPKDTDSLSSAGATQTSFPVSTPGQKLMYNKNKSLPPLPAGGLKKTPSAASSKSTGSSAIANTASTSTVTFAAPTPTPSAGPASKFAFPRARTFSATASQSASPAGSTSPVVRPLQLPRHAGARVNGDRAAVPVPSIPSLSQQSSRSGLRTPSLTSVQLSSNVPSPSSPPSSPMLSHAKPRTGTGMAYRSSSSFGSKMRAPLALSSSASTNIPGAASVVSPRPAGGSIGRAGGRAIPF</sequence>